<dbReference type="AlphaFoldDB" id="A0A9P5PEM4"/>
<accession>A0A9P5PEM4</accession>
<sequence>MMTSPLSSLLEGELWAGRSHLILFEPTSVVCGFTEDEFGALPIRTLLEVCDRTLSGLRSLSESPATAPETRASQRLPIPCKLVGVGRDPSWIDDAIDLFLKSLEVDQLNKCDGWNTIERDLKFLLCDIAIDETYEASVDAWAMKLTMATRMINYIIRRPSHPLYGFIGTFSQQSTAVLGGGTVHPDLVSFFGEMTKKTFERRKHKTLLVNVFHSEALEQLTGNFVDVKGNQSAWAIIKQAYTSNVEKDGKPIPVWLGHPGLYRIAYIINNTLYMSSWRSSDPARMATVLSQFHPRISFPPIDQGHFILETFAMLHLSSIMDEFIQERSAKRIDPSGLVARVQLALVHVKEVTCNIFNRLYRTKIIVDGQEVYGDLQSFSSEKLVLDFPRVLKTGKVWENDRAVAKVVNNNELSALNEMRNVPGIPLLLGTLYINSLGLTITFMENVGECLEEYEPIDSAVTSELKKILTASS</sequence>
<dbReference type="Proteomes" id="UP000772434">
    <property type="component" value="Unassembled WGS sequence"/>
</dbReference>
<comment type="caution">
    <text evidence="1">The sequence shown here is derived from an EMBL/GenBank/DDBJ whole genome shotgun (WGS) entry which is preliminary data.</text>
</comment>
<dbReference type="EMBL" id="JADNRY010000231">
    <property type="protein sequence ID" value="KAF9060700.1"/>
    <property type="molecule type" value="Genomic_DNA"/>
</dbReference>
<organism evidence="1 2">
    <name type="scientific">Rhodocollybia butyracea</name>
    <dbReference type="NCBI Taxonomy" id="206335"/>
    <lineage>
        <taxon>Eukaryota</taxon>
        <taxon>Fungi</taxon>
        <taxon>Dikarya</taxon>
        <taxon>Basidiomycota</taxon>
        <taxon>Agaricomycotina</taxon>
        <taxon>Agaricomycetes</taxon>
        <taxon>Agaricomycetidae</taxon>
        <taxon>Agaricales</taxon>
        <taxon>Marasmiineae</taxon>
        <taxon>Omphalotaceae</taxon>
        <taxon>Rhodocollybia</taxon>
    </lineage>
</organism>
<gene>
    <name evidence="1" type="ORF">BDP27DRAFT_1339211</name>
</gene>
<evidence type="ECO:0000313" key="1">
    <source>
        <dbReference type="EMBL" id="KAF9060700.1"/>
    </source>
</evidence>
<protein>
    <submittedName>
        <fullName evidence="1">Uncharacterized protein</fullName>
    </submittedName>
</protein>
<name>A0A9P5PEM4_9AGAR</name>
<keyword evidence="2" id="KW-1185">Reference proteome</keyword>
<dbReference type="OrthoDB" id="3041801at2759"/>
<feature type="non-terminal residue" evidence="1">
    <location>
        <position position="472"/>
    </location>
</feature>
<evidence type="ECO:0000313" key="2">
    <source>
        <dbReference type="Proteomes" id="UP000772434"/>
    </source>
</evidence>
<reference evidence="1" key="1">
    <citation type="submission" date="2020-11" db="EMBL/GenBank/DDBJ databases">
        <authorList>
            <consortium name="DOE Joint Genome Institute"/>
            <person name="Ahrendt S."/>
            <person name="Riley R."/>
            <person name="Andreopoulos W."/>
            <person name="Labutti K."/>
            <person name="Pangilinan J."/>
            <person name="Ruiz-Duenas F.J."/>
            <person name="Barrasa J.M."/>
            <person name="Sanchez-Garcia M."/>
            <person name="Camarero S."/>
            <person name="Miyauchi S."/>
            <person name="Serrano A."/>
            <person name="Linde D."/>
            <person name="Babiker R."/>
            <person name="Drula E."/>
            <person name="Ayuso-Fernandez I."/>
            <person name="Pacheco R."/>
            <person name="Padilla G."/>
            <person name="Ferreira P."/>
            <person name="Barriuso J."/>
            <person name="Kellner H."/>
            <person name="Castanera R."/>
            <person name="Alfaro M."/>
            <person name="Ramirez L."/>
            <person name="Pisabarro A.G."/>
            <person name="Kuo A."/>
            <person name="Tritt A."/>
            <person name="Lipzen A."/>
            <person name="He G."/>
            <person name="Yan M."/>
            <person name="Ng V."/>
            <person name="Cullen D."/>
            <person name="Martin F."/>
            <person name="Rosso M.-N."/>
            <person name="Henrissat B."/>
            <person name="Hibbett D."/>
            <person name="Martinez A.T."/>
            <person name="Grigoriev I.V."/>
        </authorList>
    </citation>
    <scope>NUCLEOTIDE SEQUENCE</scope>
    <source>
        <strain evidence="1">AH 40177</strain>
    </source>
</reference>
<proteinExistence type="predicted"/>